<reference evidence="2 3" key="1">
    <citation type="submission" date="2017-10" db="EMBL/GenBank/DDBJ databases">
        <title>Draft genome sequences of strains TRE 1, TRE 9, TRE H and TRI 7, isolated from tamarins, belonging to four potential novel Bifidobacterium species.</title>
        <authorList>
            <person name="Mattarelli P."/>
            <person name="Modesto M."/>
            <person name="Puglisi E."/>
            <person name="Morelli L."/>
            <person name="Spezio C."/>
            <person name="Bonetti A."/>
            <person name="Sandri C."/>
        </authorList>
    </citation>
    <scope>NUCLEOTIDE SEQUENCE [LARGE SCALE GENOMIC DNA]</scope>
    <source>
        <strain evidence="3">TRE1</strain>
    </source>
</reference>
<dbReference type="AlphaFoldDB" id="A0A2M9HBD5"/>
<protein>
    <recommendedName>
        <fullName evidence="1">GmrSD restriction endonucleases N-terminal domain-containing protein</fullName>
    </recommendedName>
</protein>
<evidence type="ECO:0000259" key="1">
    <source>
        <dbReference type="Pfam" id="PF03235"/>
    </source>
</evidence>
<dbReference type="OrthoDB" id="9787127at2"/>
<dbReference type="PANTHER" id="PTHR39639">
    <property type="entry name" value="CHROMOSOME 16, WHOLE GENOME SHOTGUN SEQUENCE"/>
    <property type="match status" value="1"/>
</dbReference>
<evidence type="ECO:0000313" key="2">
    <source>
        <dbReference type="EMBL" id="PJM74120.1"/>
    </source>
</evidence>
<dbReference type="RefSeq" id="WP_100510262.1">
    <property type="nucleotide sequence ID" value="NZ_PEBI01000001.1"/>
</dbReference>
<dbReference type="Proteomes" id="UP000229095">
    <property type="component" value="Unassembled WGS sequence"/>
</dbReference>
<sequence>MQLKHIRRDETTIGEILLLMPYLNLNPPYQREGGIWNLPKRQLFIDSLINGFDVPKFYFRRINRDQEVLQDDGGMKSQYVRYEVVDGKQRLQAIQDFFENRFPLSQDIQVYGSEDDLKGLKAEELERQFPDLYYALKRYALDIVLLDGLTEELTDNFFTRLNEGVPLNAQEKRNAINCKVRELVKAAASKNDPNSQSEFISRCLRDKARYKNNEIYVKCFALCEQQRDGKIKDTKKKTLDALYERNKNKSSSSIDRDALTDEDALNIDKQVRETLDLLAGVFNEEDPLLYSIGNVSVFFYAALIRNDLWGNRHGNIRRLLSKFESERKSRFRDTDEASLSGAEEDLYRAFVTYNKYVQSTNDGTAICFRSNMINYWLEHDGSLNGWRQETWAESRSEE</sequence>
<proteinExistence type="predicted"/>
<feature type="domain" description="GmrSD restriction endonucleases N-terminal" evidence="1">
    <location>
        <begin position="25"/>
        <end position="176"/>
    </location>
</feature>
<accession>A0A2M9HBD5</accession>
<dbReference type="PANTHER" id="PTHR39639:SF1">
    <property type="entry name" value="DUF262 DOMAIN-CONTAINING PROTEIN"/>
    <property type="match status" value="1"/>
</dbReference>
<gene>
    <name evidence="2" type="ORF">CS006_02990</name>
</gene>
<evidence type="ECO:0000313" key="3">
    <source>
        <dbReference type="Proteomes" id="UP000229095"/>
    </source>
</evidence>
<dbReference type="Pfam" id="PF03235">
    <property type="entry name" value="GmrSD_N"/>
    <property type="match status" value="1"/>
</dbReference>
<name>A0A2M9HBD5_9BIFI</name>
<dbReference type="EMBL" id="PEBI01000001">
    <property type="protein sequence ID" value="PJM74120.1"/>
    <property type="molecule type" value="Genomic_DNA"/>
</dbReference>
<dbReference type="InterPro" id="IPR004919">
    <property type="entry name" value="GmrSD_N"/>
</dbReference>
<organism evidence="2 3">
    <name type="scientific">Bifidobacterium primatium</name>
    <dbReference type="NCBI Taxonomy" id="2045438"/>
    <lineage>
        <taxon>Bacteria</taxon>
        <taxon>Bacillati</taxon>
        <taxon>Actinomycetota</taxon>
        <taxon>Actinomycetes</taxon>
        <taxon>Bifidobacteriales</taxon>
        <taxon>Bifidobacteriaceae</taxon>
        <taxon>Bifidobacterium</taxon>
    </lineage>
</organism>
<keyword evidence="3" id="KW-1185">Reference proteome</keyword>
<comment type="caution">
    <text evidence="2">The sequence shown here is derived from an EMBL/GenBank/DDBJ whole genome shotgun (WGS) entry which is preliminary data.</text>
</comment>